<sequence length="270" mass="27483">MIAVASVLLVITPISWILLHQPQNDPADASIPMVTRTDDTYPTPTTKAAVATPSTRATTTPTATPPVTPTTTPTAAPSATPTGSPTNIPTDAPTRESTTVPTSAPTSAPTSTDPTTAPTSPGGTVTSKPTPTTPPPTTTTPPPPPPVDGGMDANEKQLFDLIDNARVNNGCGRLLQDPSLTNSAEATAGSRAKTGSGMNDPSGSQIGAGGDKMTAQQAYNNLMSNSRSTVLNCGLTTLGVGFGTAQRCTIPIIIGCLGYTDRNVWVANFS</sequence>
<feature type="compositionally biased region" description="Low complexity" evidence="1">
    <location>
        <begin position="69"/>
        <end position="86"/>
    </location>
</feature>
<accession>A0A542E803</accession>
<evidence type="ECO:0000256" key="1">
    <source>
        <dbReference type="SAM" id="MobiDB-lite"/>
    </source>
</evidence>
<name>A0A542E803_9ACTN</name>
<protein>
    <submittedName>
        <fullName evidence="2">Uncharacterized protein</fullName>
    </submittedName>
</protein>
<reference evidence="2 3" key="1">
    <citation type="submission" date="2019-06" db="EMBL/GenBank/DDBJ databases">
        <title>Sequencing the genomes of 1000 actinobacteria strains.</title>
        <authorList>
            <person name="Klenk H.-P."/>
        </authorList>
    </citation>
    <scope>NUCLEOTIDE SEQUENCE [LARGE SCALE GENOMIC DNA]</scope>
    <source>
        <strain evidence="2 3">DSM 17305</strain>
    </source>
</reference>
<feature type="compositionally biased region" description="Pro residues" evidence="1">
    <location>
        <begin position="131"/>
        <end position="147"/>
    </location>
</feature>
<dbReference type="SUPFAM" id="SSF55797">
    <property type="entry name" value="PR-1-like"/>
    <property type="match status" value="1"/>
</dbReference>
<evidence type="ECO:0000313" key="3">
    <source>
        <dbReference type="Proteomes" id="UP000316298"/>
    </source>
</evidence>
<comment type="caution">
    <text evidence="2">The sequence shown here is derived from an EMBL/GenBank/DDBJ whole genome shotgun (WGS) entry which is preliminary data.</text>
</comment>
<keyword evidence="3" id="KW-1185">Reference proteome</keyword>
<dbReference type="EMBL" id="VFMM01000002">
    <property type="protein sequence ID" value="TQJ11444.1"/>
    <property type="molecule type" value="Genomic_DNA"/>
</dbReference>
<organism evidence="2 3">
    <name type="scientific">Kribbella jejuensis</name>
    <dbReference type="NCBI Taxonomy" id="236068"/>
    <lineage>
        <taxon>Bacteria</taxon>
        <taxon>Bacillati</taxon>
        <taxon>Actinomycetota</taxon>
        <taxon>Actinomycetes</taxon>
        <taxon>Propionibacteriales</taxon>
        <taxon>Kribbellaceae</taxon>
        <taxon>Kribbella</taxon>
    </lineage>
</organism>
<dbReference type="OrthoDB" id="3826367at2"/>
<dbReference type="Proteomes" id="UP000316298">
    <property type="component" value="Unassembled WGS sequence"/>
</dbReference>
<dbReference type="AlphaFoldDB" id="A0A542E803"/>
<evidence type="ECO:0000313" key="2">
    <source>
        <dbReference type="EMBL" id="TQJ11444.1"/>
    </source>
</evidence>
<feature type="compositionally biased region" description="Low complexity" evidence="1">
    <location>
        <begin position="40"/>
        <end position="62"/>
    </location>
</feature>
<gene>
    <name evidence="2" type="ORF">FB475_4360</name>
</gene>
<dbReference type="InterPro" id="IPR035940">
    <property type="entry name" value="CAP_sf"/>
</dbReference>
<feature type="region of interest" description="Disordered" evidence="1">
    <location>
        <begin position="23"/>
        <end position="153"/>
    </location>
</feature>
<dbReference type="Gene3D" id="3.40.33.10">
    <property type="entry name" value="CAP"/>
    <property type="match status" value="1"/>
</dbReference>
<proteinExistence type="predicted"/>
<feature type="compositionally biased region" description="Low complexity" evidence="1">
    <location>
        <begin position="97"/>
        <end position="130"/>
    </location>
</feature>
<dbReference type="PRINTS" id="PR01217">
    <property type="entry name" value="PRICHEXTENSN"/>
</dbReference>